<protein>
    <submittedName>
        <fullName evidence="10">Multidrug resistance protein stp</fullName>
    </submittedName>
</protein>
<dbReference type="InterPro" id="IPR020846">
    <property type="entry name" value="MFS_dom"/>
</dbReference>
<dbReference type="RefSeq" id="WP_145074383.1">
    <property type="nucleotide sequence ID" value="NZ_CP036425.1"/>
</dbReference>
<feature type="transmembrane region" description="Helical" evidence="8">
    <location>
        <begin position="231"/>
        <end position="254"/>
    </location>
</feature>
<evidence type="ECO:0000259" key="9">
    <source>
        <dbReference type="PROSITE" id="PS50850"/>
    </source>
</evidence>
<dbReference type="InterPro" id="IPR036259">
    <property type="entry name" value="MFS_trans_sf"/>
</dbReference>
<feature type="region of interest" description="Disordered" evidence="7">
    <location>
        <begin position="515"/>
        <end position="557"/>
    </location>
</feature>
<dbReference type="PROSITE" id="PS00216">
    <property type="entry name" value="SUGAR_TRANSPORT_1"/>
    <property type="match status" value="1"/>
</dbReference>
<dbReference type="KEGG" id="pcor:KS4_06110"/>
<evidence type="ECO:0000256" key="7">
    <source>
        <dbReference type="SAM" id="MobiDB-lite"/>
    </source>
</evidence>
<dbReference type="PRINTS" id="PR01036">
    <property type="entry name" value="TCRTETB"/>
</dbReference>
<dbReference type="PANTHER" id="PTHR42718">
    <property type="entry name" value="MAJOR FACILITATOR SUPERFAMILY MULTIDRUG TRANSPORTER MFSC"/>
    <property type="match status" value="1"/>
</dbReference>
<dbReference type="SUPFAM" id="SSF103473">
    <property type="entry name" value="MFS general substrate transporter"/>
    <property type="match status" value="1"/>
</dbReference>
<dbReference type="Gene3D" id="1.20.1250.20">
    <property type="entry name" value="MFS general substrate transporter like domains"/>
    <property type="match status" value="1"/>
</dbReference>
<sequence length="557" mass="60098">MQNQMGPKKPFFYTLSGVIVLSILIASAMLVWLSATILNVALPPIEYQLNATLNELQWAVNVFTLCGGLIIVSGRLADVFGRKRVLNIGLLLFILGSFIGGFTNHITILIIARAIQGIGGALILPPSLALVEVNFHPPQRTIAIGLWIGLAWFAMAIGPAIGGLVLEIADWRWIMWILVPFGGIILFLSTTFLKESKNSTELPRIDYIGSLIVMLSMFGITYAAIESGVTGWLSPLTLSMLCFGLLLAIIFIIIEKRVSNPVLAIDLLCDRTFLGANLVNAVSNITFASILFFSAIYLEIVGNYSALSTGLLLLPATLSILITLNIGSVIYNRIGAKAPTTIGMIMLTIGLLVISMKSESAGYAGLLGPFVLIGLGIGLFASPITAAALAASSHDDAGRAAGLFKASSMIGAAIGIAIAGSVYQHHADRLLNELAADHGHETRYIMRKIIGGNKDDFDALQQYAPDQFDALREITLSIINSAYQSTILFLMLICLTCTIIGGLLIPRRHHFYAATKPGPRDPIPGRPTTSHEKRFDWLRRPNKTSKPSDTDNQADNI</sequence>
<feature type="compositionally biased region" description="Polar residues" evidence="7">
    <location>
        <begin position="544"/>
        <end position="557"/>
    </location>
</feature>
<feature type="transmembrane region" description="Helical" evidence="8">
    <location>
        <begin position="274"/>
        <end position="298"/>
    </location>
</feature>
<feature type="transmembrane region" description="Helical" evidence="8">
    <location>
        <begin position="12"/>
        <end position="38"/>
    </location>
</feature>
<dbReference type="GO" id="GO:0005886">
    <property type="term" value="C:plasma membrane"/>
    <property type="evidence" value="ECO:0007669"/>
    <property type="project" value="UniProtKB-SubCell"/>
</dbReference>
<feature type="transmembrane region" description="Helical" evidence="8">
    <location>
        <begin position="108"/>
        <end position="130"/>
    </location>
</feature>
<dbReference type="PANTHER" id="PTHR42718:SF46">
    <property type="entry name" value="BLR6921 PROTEIN"/>
    <property type="match status" value="1"/>
</dbReference>
<keyword evidence="2" id="KW-0813">Transport</keyword>
<dbReference type="InterPro" id="IPR011701">
    <property type="entry name" value="MFS"/>
</dbReference>
<evidence type="ECO:0000256" key="6">
    <source>
        <dbReference type="ARBA" id="ARBA00023136"/>
    </source>
</evidence>
<evidence type="ECO:0000313" key="11">
    <source>
        <dbReference type="Proteomes" id="UP000317369"/>
    </source>
</evidence>
<feature type="domain" description="Major facilitator superfamily (MFS) profile" evidence="9">
    <location>
        <begin position="20"/>
        <end position="509"/>
    </location>
</feature>
<name>A0A517YQS0_9BACT</name>
<reference evidence="10 11" key="1">
    <citation type="submission" date="2019-02" db="EMBL/GenBank/DDBJ databases">
        <title>Deep-cultivation of Planctomycetes and their phenomic and genomic characterization uncovers novel biology.</title>
        <authorList>
            <person name="Wiegand S."/>
            <person name="Jogler M."/>
            <person name="Boedeker C."/>
            <person name="Pinto D."/>
            <person name="Vollmers J."/>
            <person name="Rivas-Marin E."/>
            <person name="Kohn T."/>
            <person name="Peeters S.H."/>
            <person name="Heuer A."/>
            <person name="Rast P."/>
            <person name="Oberbeckmann S."/>
            <person name="Bunk B."/>
            <person name="Jeske O."/>
            <person name="Meyerdierks A."/>
            <person name="Storesund J.E."/>
            <person name="Kallscheuer N."/>
            <person name="Luecker S."/>
            <person name="Lage O.M."/>
            <person name="Pohl T."/>
            <person name="Merkel B.J."/>
            <person name="Hornburger P."/>
            <person name="Mueller R.-W."/>
            <person name="Bruemmer F."/>
            <person name="Labrenz M."/>
            <person name="Spormann A.M."/>
            <person name="Op den Camp H."/>
            <person name="Overmann J."/>
            <person name="Amann R."/>
            <person name="Jetten M.S.M."/>
            <person name="Mascher T."/>
            <person name="Medema M.H."/>
            <person name="Devos D.P."/>
            <person name="Kaster A.-K."/>
            <person name="Ovreas L."/>
            <person name="Rohde M."/>
            <person name="Galperin M.Y."/>
            <person name="Jogler C."/>
        </authorList>
    </citation>
    <scope>NUCLEOTIDE SEQUENCE [LARGE SCALE GENOMIC DNA]</scope>
    <source>
        <strain evidence="10 11">KS4</strain>
    </source>
</reference>
<dbReference type="OrthoDB" id="6360at2"/>
<dbReference type="CDD" id="cd17321">
    <property type="entry name" value="MFS_MMR_MDR_like"/>
    <property type="match status" value="1"/>
</dbReference>
<evidence type="ECO:0000256" key="8">
    <source>
        <dbReference type="SAM" id="Phobius"/>
    </source>
</evidence>
<feature type="transmembrane region" description="Helical" evidence="8">
    <location>
        <begin position="336"/>
        <end position="354"/>
    </location>
</feature>
<keyword evidence="4 8" id="KW-0812">Transmembrane</keyword>
<dbReference type="GO" id="GO:0022857">
    <property type="term" value="F:transmembrane transporter activity"/>
    <property type="evidence" value="ECO:0007669"/>
    <property type="project" value="InterPro"/>
</dbReference>
<evidence type="ECO:0000256" key="5">
    <source>
        <dbReference type="ARBA" id="ARBA00022989"/>
    </source>
</evidence>
<keyword evidence="6 8" id="KW-0472">Membrane</keyword>
<dbReference type="Proteomes" id="UP000317369">
    <property type="component" value="Chromosome"/>
</dbReference>
<dbReference type="PROSITE" id="PS50850">
    <property type="entry name" value="MFS"/>
    <property type="match status" value="1"/>
</dbReference>
<feature type="transmembrane region" description="Helical" evidence="8">
    <location>
        <begin position="487"/>
        <end position="506"/>
    </location>
</feature>
<feature type="transmembrane region" description="Helical" evidence="8">
    <location>
        <begin position="403"/>
        <end position="423"/>
    </location>
</feature>
<evidence type="ECO:0000256" key="1">
    <source>
        <dbReference type="ARBA" id="ARBA00004651"/>
    </source>
</evidence>
<keyword evidence="5 8" id="KW-1133">Transmembrane helix</keyword>
<keyword evidence="11" id="KW-1185">Reference proteome</keyword>
<dbReference type="Gene3D" id="1.20.1720.10">
    <property type="entry name" value="Multidrug resistance protein D"/>
    <property type="match status" value="1"/>
</dbReference>
<organism evidence="10 11">
    <name type="scientific">Poriferisphaera corsica</name>
    <dbReference type="NCBI Taxonomy" id="2528020"/>
    <lineage>
        <taxon>Bacteria</taxon>
        <taxon>Pseudomonadati</taxon>
        <taxon>Planctomycetota</taxon>
        <taxon>Phycisphaerae</taxon>
        <taxon>Phycisphaerales</taxon>
        <taxon>Phycisphaeraceae</taxon>
        <taxon>Poriferisphaera</taxon>
    </lineage>
</organism>
<feature type="transmembrane region" description="Helical" evidence="8">
    <location>
        <begin position="304"/>
        <end position="324"/>
    </location>
</feature>
<proteinExistence type="predicted"/>
<feature type="transmembrane region" description="Helical" evidence="8">
    <location>
        <begin position="84"/>
        <end position="102"/>
    </location>
</feature>
<feature type="transmembrane region" description="Helical" evidence="8">
    <location>
        <begin position="142"/>
        <end position="161"/>
    </location>
</feature>
<feature type="transmembrane region" description="Helical" evidence="8">
    <location>
        <begin position="366"/>
        <end position="391"/>
    </location>
</feature>
<evidence type="ECO:0000256" key="3">
    <source>
        <dbReference type="ARBA" id="ARBA00022475"/>
    </source>
</evidence>
<evidence type="ECO:0000256" key="2">
    <source>
        <dbReference type="ARBA" id="ARBA00022448"/>
    </source>
</evidence>
<keyword evidence="3" id="KW-1003">Cell membrane</keyword>
<feature type="transmembrane region" description="Helical" evidence="8">
    <location>
        <begin position="58"/>
        <end position="77"/>
    </location>
</feature>
<gene>
    <name evidence="10" type="primary">stp_1</name>
    <name evidence="10" type="ORF">KS4_06110</name>
</gene>
<accession>A0A517YQS0</accession>
<feature type="compositionally biased region" description="Basic and acidic residues" evidence="7">
    <location>
        <begin position="529"/>
        <end position="539"/>
    </location>
</feature>
<evidence type="ECO:0000313" key="10">
    <source>
        <dbReference type="EMBL" id="QDU32577.1"/>
    </source>
</evidence>
<dbReference type="EMBL" id="CP036425">
    <property type="protein sequence ID" value="QDU32577.1"/>
    <property type="molecule type" value="Genomic_DNA"/>
</dbReference>
<comment type="subcellular location">
    <subcellularLocation>
        <location evidence="1">Cell membrane</location>
        <topology evidence="1">Multi-pass membrane protein</topology>
    </subcellularLocation>
</comment>
<dbReference type="InterPro" id="IPR005829">
    <property type="entry name" value="Sugar_transporter_CS"/>
</dbReference>
<dbReference type="AlphaFoldDB" id="A0A517YQS0"/>
<dbReference type="Pfam" id="PF07690">
    <property type="entry name" value="MFS_1"/>
    <property type="match status" value="1"/>
</dbReference>
<feature type="transmembrane region" description="Helical" evidence="8">
    <location>
        <begin position="173"/>
        <end position="193"/>
    </location>
</feature>
<feature type="transmembrane region" description="Helical" evidence="8">
    <location>
        <begin position="205"/>
        <end position="225"/>
    </location>
</feature>
<evidence type="ECO:0000256" key="4">
    <source>
        <dbReference type="ARBA" id="ARBA00022692"/>
    </source>
</evidence>